<dbReference type="UniPathway" id="UPA00539"/>
<evidence type="ECO:0000256" key="5">
    <source>
        <dbReference type="SAM" id="MobiDB-lite"/>
    </source>
</evidence>
<name>A0A7V8NRE5_9BACT</name>
<evidence type="ECO:0000256" key="1">
    <source>
        <dbReference type="ARBA" id="ARBA00004886"/>
    </source>
</evidence>
<dbReference type="NCBIfam" id="TIGR02107">
    <property type="entry name" value="PQQ_syn_pqqA"/>
    <property type="match status" value="1"/>
</dbReference>
<organism evidence="6 7">
    <name type="scientific">Candidatus Acidiferrum panamense</name>
    <dbReference type="NCBI Taxonomy" id="2741543"/>
    <lineage>
        <taxon>Bacteria</taxon>
        <taxon>Pseudomonadati</taxon>
        <taxon>Acidobacteriota</taxon>
        <taxon>Terriglobia</taxon>
        <taxon>Candidatus Acidiferrales</taxon>
        <taxon>Candidatus Acidiferrum</taxon>
    </lineage>
</organism>
<sequence>MIRCRGAARLQSGRPKQGSSQPRKKGGIPMEWVQPDFEEISLACEINSYAAATL</sequence>
<reference evidence="6" key="1">
    <citation type="submission" date="2020-06" db="EMBL/GenBank/DDBJ databases">
        <title>Legume-microbial interactions unlock mineral nutrients during tropical forest succession.</title>
        <authorList>
            <person name="Epihov D.Z."/>
        </authorList>
    </citation>
    <scope>NUCLEOTIDE SEQUENCE [LARGE SCALE GENOMIC DNA]</scope>
    <source>
        <strain evidence="6">Pan2503</strain>
    </source>
</reference>
<accession>A0A7V8NRE5</accession>
<evidence type="ECO:0000313" key="7">
    <source>
        <dbReference type="Proteomes" id="UP000567293"/>
    </source>
</evidence>
<dbReference type="EMBL" id="JACDQQ010001329">
    <property type="protein sequence ID" value="MBA0086051.1"/>
    <property type="molecule type" value="Genomic_DNA"/>
</dbReference>
<dbReference type="AlphaFoldDB" id="A0A7V8NRE5"/>
<evidence type="ECO:0000313" key="6">
    <source>
        <dbReference type="EMBL" id="MBA0086051.1"/>
    </source>
</evidence>
<evidence type="ECO:0000256" key="3">
    <source>
        <dbReference type="ARBA" id="ARBA00015086"/>
    </source>
</evidence>
<evidence type="ECO:0000256" key="4">
    <source>
        <dbReference type="ARBA" id="ARBA00022905"/>
    </source>
</evidence>
<keyword evidence="7" id="KW-1185">Reference proteome</keyword>
<feature type="region of interest" description="Disordered" evidence="5">
    <location>
        <begin position="1"/>
        <end position="30"/>
    </location>
</feature>
<comment type="pathway">
    <text evidence="1">Cofactor biosynthesis; pyrroloquinoline quinone biosynthesis.</text>
</comment>
<proteinExistence type="inferred from homology"/>
<comment type="similarity">
    <text evidence="2">Belongs to the PqqA family.</text>
</comment>
<evidence type="ECO:0000256" key="2">
    <source>
        <dbReference type="ARBA" id="ARBA00009325"/>
    </source>
</evidence>
<keyword evidence="4" id="KW-0884">PQQ biosynthesis</keyword>
<dbReference type="InterPro" id="IPR011725">
    <property type="entry name" value="PQQ_synth_PqqA"/>
</dbReference>
<gene>
    <name evidence="6" type="primary">pqqA</name>
    <name evidence="6" type="ORF">HRJ53_13715</name>
</gene>
<dbReference type="Pfam" id="PF08042">
    <property type="entry name" value="PqqA"/>
    <property type="match status" value="1"/>
</dbReference>
<comment type="caution">
    <text evidence="6">The sequence shown here is derived from an EMBL/GenBank/DDBJ whole genome shotgun (WGS) entry which is preliminary data.</text>
</comment>
<protein>
    <recommendedName>
        <fullName evidence="3">Coenzyme PQQ synthesis protein A</fullName>
    </recommendedName>
</protein>
<dbReference type="Proteomes" id="UP000567293">
    <property type="component" value="Unassembled WGS sequence"/>
</dbReference>
<dbReference type="GO" id="GO:0018189">
    <property type="term" value="P:pyrroloquinoline quinone biosynthetic process"/>
    <property type="evidence" value="ECO:0007669"/>
    <property type="project" value="UniProtKB-UniPathway"/>
</dbReference>